<reference evidence="1 2" key="1">
    <citation type="submission" date="2019-05" db="EMBL/GenBank/DDBJ databases">
        <title>Another draft genome of Portunus trituberculatus and its Hox gene families provides insights of decapod evolution.</title>
        <authorList>
            <person name="Jeong J.-H."/>
            <person name="Song I."/>
            <person name="Kim S."/>
            <person name="Choi T."/>
            <person name="Kim D."/>
            <person name="Ryu S."/>
            <person name="Kim W."/>
        </authorList>
    </citation>
    <scope>NUCLEOTIDE SEQUENCE [LARGE SCALE GENOMIC DNA]</scope>
    <source>
        <tissue evidence="1">Muscle</tissue>
    </source>
</reference>
<organism evidence="1 2">
    <name type="scientific">Portunus trituberculatus</name>
    <name type="common">Swimming crab</name>
    <name type="synonym">Neptunus trituberculatus</name>
    <dbReference type="NCBI Taxonomy" id="210409"/>
    <lineage>
        <taxon>Eukaryota</taxon>
        <taxon>Metazoa</taxon>
        <taxon>Ecdysozoa</taxon>
        <taxon>Arthropoda</taxon>
        <taxon>Crustacea</taxon>
        <taxon>Multicrustacea</taxon>
        <taxon>Malacostraca</taxon>
        <taxon>Eumalacostraca</taxon>
        <taxon>Eucarida</taxon>
        <taxon>Decapoda</taxon>
        <taxon>Pleocyemata</taxon>
        <taxon>Brachyura</taxon>
        <taxon>Eubrachyura</taxon>
        <taxon>Portunoidea</taxon>
        <taxon>Portunidae</taxon>
        <taxon>Portuninae</taxon>
        <taxon>Portunus</taxon>
    </lineage>
</organism>
<comment type="caution">
    <text evidence="1">The sequence shown here is derived from an EMBL/GenBank/DDBJ whole genome shotgun (WGS) entry which is preliminary data.</text>
</comment>
<dbReference type="EMBL" id="VSRR010054794">
    <property type="protein sequence ID" value="MPC80707.1"/>
    <property type="molecule type" value="Genomic_DNA"/>
</dbReference>
<protein>
    <submittedName>
        <fullName evidence="1">Uncharacterized protein</fullName>
    </submittedName>
</protein>
<keyword evidence="2" id="KW-1185">Reference proteome</keyword>
<accession>A0A5B7IGQ2</accession>
<dbReference type="AlphaFoldDB" id="A0A5B7IGQ2"/>
<evidence type="ECO:0000313" key="2">
    <source>
        <dbReference type="Proteomes" id="UP000324222"/>
    </source>
</evidence>
<sequence>MAKCFKAVRGGIRTYGWTSARSHAHHLIHYVCMFVGDEHYLGYRGKWGNQEQGCGIVEEVSGECVLVGGPGFWPAGPSDFPDDCLLH</sequence>
<evidence type="ECO:0000313" key="1">
    <source>
        <dbReference type="EMBL" id="MPC80707.1"/>
    </source>
</evidence>
<name>A0A5B7IGQ2_PORTR</name>
<gene>
    <name evidence="1" type="ORF">E2C01_075295</name>
</gene>
<dbReference type="Proteomes" id="UP000324222">
    <property type="component" value="Unassembled WGS sequence"/>
</dbReference>
<proteinExistence type="predicted"/>